<accession>A0A3D8PTE2</accession>
<comment type="similarity">
    <text evidence="1">Belongs to the SCO1/2 family.</text>
</comment>
<evidence type="ECO:0000259" key="5">
    <source>
        <dbReference type="PROSITE" id="PS51352"/>
    </source>
</evidence>
<name>A0A3D8PTE2_9BACI</name>
<sequence>MNYLKLFILFVFLFLAACGGYAIDTNMSEEIDHFEFTTQDNETLGLNDLEGNWWVADFIFTNCTSVCLPMTYNMATLQDRLAEEEIDAQLVSFSIDPEIDSPEVLKNYGQGYDADFSNWSFLTGYDFETIKEFSITSFKNIVAPPPTGEDQVIHGTLFFLVSPEGEVIKNYNGTDAGSVDLIVEDLKKVVQ</sequence>
<dbReference type="EMBL" id="PIOC01000017">
    <property type="protein sequence ID" value="RDW18409.1"/>
    <property type="molecule type" value="Genomic_DNA"/>
</dbReference>
<comment type="caution">
    <text evidence="6">The sequence shown here is derived from an EMBL/GenBank/DDBJ whole genome shotgun (WGS) entry which is preliminary data.</text>
</comment>
<dbReference type="PROSITE" id="PS51352">
    <property type="entry name" value="THIOREDOXIN_2"/>
    <property type="match status" value="1"/>
</dbReference>
<dbReference type="PANTHER" id="PTHR12151">
    <property type="entry name" value="ELECTRON TRANSPORT PROTIN SCO1/SENC FAMILY MEMBER"/>
    <property type="match status" value="1"/>
</dbReference>
<keyword evidence="7" id="KW-1185">Reference proteome</keyword>
<dbReference type="InterPro" id="IPR003782">
    <property type="entry name" value="SCO1/SenC"/>
</dbReference>
<dbReference type="PROSITE" id="PS51257">
    <property type="entry name" value="PROKAR_LIPOPROTEIN"/>
    <property type="match status" value="1"/>
</dbReference>
<feature type="disulfide bond" description="Redox-active" evidence="4">
    <location>
        <begin position="63"/>
        <end position="67"/>
    </location>
</feature>
<dbReference type="GO" id="GO:0046872">
    <property type="term" value="F:metal ion binding"/>
    <property type="evidence" value="ECO:0007669"/>
    <property type="project" value="UniProtKB-KW"/>
</dbReference>
<feature type="binding site" evidence="3">
    <location>
        <position position="154"/>
    </location>
    <ligand>
        <name>Cu cation</name>
        <dbReference type="ChEBI" id="CHEBI:23378"/>
    </ligand>
</feature>
<evidence type="ECO:0000313" key="6">
    <source>
        <dbReference type="EMBL" id="RDW18409.1"/>
    </source>
</evidence>
<dbReference type="InterPro" id="IPR013766">
    <property type="entry name" value="Thioredoxin_domain"/>
</dbReference>
<dbReference type="CDD" id="cd02968">
    <property type="entry name" value="SCO"/>
    <property type="match status" value="1"/>
</dbReference>
<keyword evidence="3" id="KW-0479">Metal-binding</keyword>
<evidence type="ECO:0000256" key="4">
    <source>
        <dbReference type="PIRSR" id="PIRSR603782-2"/>
    </source>
</evidence>
<reference evidence="7" key="1">
    <citation type="submission" date="2017-11" db="EMBL/GenBank/DDBJ databases">
        <authorList>
            <person name="Zhu W."/>
        </authorList>
    </citation>
    <scope>NUCLEOTIDE SEQUENCE [LARGE SCALE GENOMIC DNA]</scope>
    <source>
        <strain evidence="7">CAU 1183</strain>
    </source>
</reference>
<dbReference type="AlphaFoldDB" id="A0A3D8PTE2"/>
<feature type="domain" description="Thioredoxin" evidence="5">
    <location>
        <begin position="25"/>
        <end position="191"/>
    </location>
</feature>
<evidence type="ECO:0000256" key="2">
    <source>
        <dbReference type="ARBA" id="ARBA00023008"/>
    </source>
</evidence>
<organism evidence="6 7">
    <name type="scientific">Oceanobacillus arenosus</name>
    <dbReference type="NCBI Taxonomy" id="1229153"/>
    <lineage>
        <taxon>Bacteria</taxon>
        <taxon>Bacillati</taxon>
        <taxon>Bacillota</taxon>
        <taxon>Bacilli</taxon>
        <taxon>Bacillales</taxon>
        <taxon>Bacillaceae</taxon>
        <taxon>Oceanobacillus</taxon>
    </lineage>
</organism>
<gene>
    <name evidence="6" type="ORF">CWR48_12610</name>
</gene>
<dbReference type="PANTHER" id="PTHR12151:SF25">
    <property type="entry name" value="LINALOOL DEHYDRATASE_ISOMERASE DOMAIN-CONTAINING PROTEIN"/>
    <property type="match status" value="1"/>
</dbReference>
<dbReference type="RefSeq" id="WP_115773588.1">
    <property type="nucleotide sequence ID" value="NZ_PIOC01000017.1"/>
</dbReference>
<evidence type="ECO:0000313" key="7">
    <source>
        <dbReference type="Proteomes" id="UP000257143"/>
    </source>
</evidence>
<dbReference type="InterPro" id="IPR036249">
    <property type="entry name" value="Thioredoxin-like_sf"/>
</dbReference>
<protein>
    <submittedName>
        <fullName evidence="6">Cytochrome c oxidase assembly protein</fullName>
    </submittedName>
</protein>
<keyword evidence="4" id="KW-1015">Disulfide bond</keyword>
<dbReference type="Gene3D" id="3.40.30.10">
    <property type="entry name" value="Glutaredoxin"/>
    <property type="match status" value="1"/>
</dbReference>
<feature type="binding site" evidence="3">
    <location>
        <position position="63"/>
    </location>
    <ligand>
        <name>Cu cation</name>
        <dbReference type="ChEBI" id="CHEBI:23378"/>
    </ligand>
</feature>
<dbReference type="Pfam" id="PF02630">
    <property type="entry name" value="SCO1-SenC"/>
    <property type="match status" value="1"/>
</dbReference>
<feature type="binding site" evidence="3">
    <location>
        <position position="67"/>
    </location>
    <ligand>
        <name>Cu cation</name>
        <dbReference type="ChEBI" id="CHEBI:23378"/>
    </ligand>
</feature>
<evidence type="ECO:0000256" key="3">
    <source>
        <dbReference type="PIRSR" id="PIRSR603782-1"/>
    </source>
</evidence>
<evidence type="ECO:0000256" key="1">
    <source>
        <dbReference type="ARBA" id="ARBA00010996"/>
    </source>
</evidence>
<dbReference type="OrthoDB" id="9811998at2"/>
<dbReference type="Proteomes" id="UP000257143">
    <property type="component" value="Unassembled WGS sequence"/>
</dbReference>
<proteinExistence type="inferred from homology"/>
<dbReference type="SUPFAM" id="SSF52833">
    <property type="entry name" value="Thioredoxin-like"/>
    <property type="match status" value="1"/>
</dbReference>
<keyword evidence="2 3" id="KW-0186">Copper</keyword>